<dbReference type="Proteomes" id="UP000199050">
    <property type="component" value="Unassembled WGS sequence"/>
</dbReference>
<sequence>MKRRERAAVLPTRNGVGVVRVSSDPAHVSLEADENGEVEPEELRALAQHLRSQNINAGSQGIVQRGNGKNIARRMLVL</sequence>
<dbReference type="RefSeq" id="WP_090712172.1">
    <property type="nucleotide sequence ID" value="NZ_CBCSKY010000003.1"/>
</dbReference>
<gene>
    <name evidence="1" type="ORF">SAMN05216192_102349</name>
</gene>
<evidence type="ECO:0000313" key="1">
    <source>
        <dbReference type="EMBL" id="SDI03332.1"/>
    </source>
</evidence>
<organism evidence="1 2">
    <name type="scientific">Paenibacillus typhae</name>
    <dbReference type="NCBI Taxonomy" id="1174501"/>
    <lineage>
        <taxon>Bacteria</taxon>
        <taxon>Bacillati</taxon>
        <taxon>Bacillota</taxon>
        <taxon>Bacilli</taxon>
        <taxon>Bacillales</taxon>
        <taxon>Paenibacillaceae</taxon>
        <taxon>Paenibacillus</taxon>
    </lineage>
</organism>
<name>A0A1G8H9K8_9BACL</name>
<keyword evidence="2" id="KW-1185">Reference proteome</keyword>
<evidence type="ECO:0000313" key="2">
    <source>
        <dbReference type="Proteomes" id="UP000199050"/>
    </source>
</evidence>
<protein>
    <submittedName>
        <fullName evidence="1">Uncharacterized protein</fullName>
    </submittedName>
</protein>
<proteinExistence type="predicted"/>
<dbReference type="EMBL" id="FNDX01000002">
    <property type="protein sequence ID" value="SDI03332.1"/>
    <property type="molecule type" value="Genomic_DNA"/>
</dbReference>
<reference evidence="2" key="1">
    <citation type="submission" date="2016-10" db="EMBL/GenBank/DDBJ databases">
        <authorList>
            <person name="Varghese N."/>
            <person name="Submissions S."/>
        </authorList>
    </citation>
    <scope>NUCLEOTIDE SEQUENCE [LARGE SCALE GENOMIC DNA]</scope>
    <source>
        <strain evidence="2">CGMCC 1.11012</strain>
    </source>
</reference>
<dbReference type="STRING" id="1174501.SAMN05216192_102349"/>
<accession>A0A1G8H9K8</accession>
<dbReference type="AlphaFoldDB" id="A0A1G8H9K8"/>